<evidence type="ECO:0000313" key="2">
    <source>
        <dbReference type="EMBL" id="KAK4171239.1"/>
    </source>
</evidence>
<organism evidence="2 3">
    <name type="scientific">Triangularia setosa</name>
    <dbReference type="NCBI Taxonomy" id="2587417"/>
    <lineage>
        <taxon>Eukaryota</taxon>
        <taxon>Fungi</taxon>
        <taxon>Dikarya</taxon>
        <taxon>Ascomycota</taxon>
        <taxon>Pezizomycotina</taxon>
        <taxon>Sordariomycetes</taxon>
        <taxon>Sordariomycetidae</taxon>
        <taxon>Sordariales</taxon>
        <taxon>Podosporaceae</taxon>
        <taxon>Triangularia</taxon>
    </lineage>
</organism>
<comment type="caution">
    <text evidence="2">The sequence shown here is derived from an EMBL/GenBank/DDBJ whole genome shotgun (WGS) entry which is preliminary data.</text>
</comment>
<feature type="region of interest" description="Disordered" evidence="1">
    <location>
        <begin position="52"/>
        <end position="84"/>
    </location>
</feature>
<protein>
    <submittedName>
        <fullName evidence="2">Uncharacterized protein</fullName>
    </submittedName>
</protein>
<keyword evidence="3" id="KW-1185">Reference proteome</keyword>
<gene>
    <name evidence="2" type="ORF">QBC36DRAFT_350489</name>
</gene>
<feature type="region of interest" description="Disordered" evidence="1">
    <location>
        <begin position="159"/>
        <end position="189"/>
    </location>
</feature>
<sequence>MLSKSAQNPAESYGASSEQLEQDRTPMQWHAWKGYPCQRIFFHRAISSSFTNRPHDKGGGGGGDPCWPTSLASSPTYRPTSASTWPVDHTMHGVRTTEHDPRHHSCPGCCTLQSFQDSSRLCVCTVFTRYCEESGILAAVPPPHRPAIVRRLPVRVDHHHQGNATPALPQALTRRHSRRQRADRGGGLHGTDAVRFLSFGPGVSHLEKRPYARDLARSCSMLTYYFPNNAVLFVWQLATNLACTLHTGPGHSRTALVPVLPPCRPARLSCLFLARAYRTNSSPPYVLVLWSSCFF</sequence>
<feature type="region of interest" description="Disordered" evidence="1">
    <location>
        <begin position="1"/>
        <end position="24"/>
    </location>
</feature>
<feature type="compositionally biased region" description="Polar residues" evidence="1">
    <location>
        <begin position="1"/>
        <end position="19"/>
    </location>
</feature>
<accession>A0AAN6VWU2</accession>
<dbReference type="Proteomes" id="UP001302321">
    <property type="component" value="Unassembled WGS sequence"/>
</dbReference>
<evidence type="ECO:0000313" key="3">
    <source>
        <dbReference type="Proteomes" id="UP001302321"/>
    </source>
</evidence>
<dbReference type="EMBL" id="MU866604">
    <property type="protein sequence ID" value="KAK4171239.1"/>
    <property type="molecule type" value="Genomic_DNA"/>
</dbReference>
<proteinExistence type="predicted"/>
<reference evidence="2" key="1">
    <citation type="journal article" date="2023" name="Mol. Phylogenet. Evol.">
        <title>Genome-scale phylogeny and comparative genomics of the fungal order Sordariales.</title>
        <authorList>
            <person name="Hensen N."/>
            <person name="Bonometti L."/>
            <person name="Westerberg I."/>
            <person name="Brannstrom I.O."/>
            <person name="Guillou S."/>
            <person name="Cros-Aarteil S."/>
            <person name="Calhoun S."/>
            <person name="Haridas S."/>
            <person name="Kuo A."/>
            <person name="Mondo S."/>
            <person name="Pangilinan J."/>
            <person name="Riley R."/>
            <person name="LaButti K."/>
            <person name="Andreopoulos B."/>
            <person name="Lipzen A."/>
            <person name="Chen C."/>
            <person name="Yan M."/>
            <person name="Daum C."/>
            <person name="Ng V."/>
            <person name="Clum A."/>
            <person name="Steindorff A."/>
            <person name="Ohm R.A."/>
            <person name="Martin F."/>
            <person name="Silar P."/>
            <person name="Natvig D.O."/>
            <person name="Lalanne C."/>
            <person name="Gautier V."/>
            <person name="Ament-Velasquez S.L."/>
            <person name="Kruys A."/>
            <person name="Hutchinson M.I."/>
            <person name="Powell A.J."/>
            <person name="Barry K."/>
            <person name="Miller A.N."/>
            <person name="Grigoriev I.V."/>
            <person name="Debuchy R."/>
            <person name="Gladieux P."/>
            <person name="Hiltunen Thoren M."/>
            <person name="Johannesson H."/>
        </authorList>
    </citation>
    <scope>NUCLEOTIDE SEQUENCE</scope>
    <source>
        <strain evidence="2">CBS 892.96</strain>
    </source>
</reference>
<name>A0AAN6VWU2_9PEZI</name>
<feature type="compositionally biased region" description="Polar residues" evidence="1">
    <location>
        <begin position="70"/>
        <end position="84"/>
    </location>
</feature>
<evidence type="ECO:0000256" key="1">
    <source>
        <dbReference type="SAM" id="MobiDB-lite"/>
    </source>
</evidence>
<dbReference type="AlphaFoldDB" id="A0AAN6VWU2"/>
<reference evidence="2" key="2">
    <citation type="submission" date="2023-05" db="EMBL/GenBank/DDBJ databases">
        <authorList>
            <consortium name="Lawrence Berkeley National Laboratory"/>
            <person name="Steindorff A."/>
            <person name="Hensen N."/>
            <person name="Bonometti L."/>
            <person name="Westerberg I."/>
            <person name="Brannstrom I.O."/>
            <person name="Guillou S."/>
            <person name="Cros-Aarteil S."/>
            <person name="Calhoun S."/>
            <person name="Haridas S."/>
            <person name="Kuo A."/>
            <person name="Mondo S."/>
            <person name="Pangilinan J."/>
            <person name="Riley R."/>
            <person name="Labutti K."/>
            <person name="Andreopoulos B."/>
            <person name="Lipzen A."/>
            <person name="Chen C."/>
            <person name="Yanf M."/>
            <person name="Daum C."/>
            <person name="Ng V."/>
            <person name="Clum A."/>
            <person name="Ohm R."/>
            <person name="Martin F."/>
            <person name="Silar P."/>
            <person name="Natvig D."/>
            <person name="Lalanne C."/>
            <person name="Gautier V."/>
            <person name="Ament-Velasquez S.L."/>
            <person name="Kruys A."/>
            <person name="Hutchinson M.I."/>
            <person name="Powell A.J."/>
            <person name="Barry K."/>
            <person name="Miller A.N."/>
            <person name="Grigoriev I.V."/>
            <person name="Debuchy R."/>
            <person name="Gladieux P."/>
            <person name="Thoren M.H."/>
            <person name="Johannesson H."/>
        </authorList>
    </citation>
    <scope>NUCLEOTIDE SEQUENCE</scope>
    <source>
        <strain evidence="2">CBS 892.96</strain>
    </source>
</reference>